<organism evidence="3 4">
    <name type="scientific">Diaporthe vaccinii</name>
    <dbReference type="NCBI Taxonomy" id="105482"/>
    <lineage>
        <taxon>Eukaryota</taxon>
        <taxon>Fungi</taxon>
        <taxon>Dikarya</taxon>
        <taxon>Ascomycota</taxon>
        <taxon>Pezizomycotina</taxon>
        <taxon>Sordariomycetes</taxon>
        <taxon>Sordariomycetidae</taxon>
        <taxon>Diaporthales</taxon>
        <taxon>Diaporthaceae</taxon>
        <taxon>Diaporthe</taxon>
        <taxon>Diaporthe eres species complex</taxon>
    </lineage>
</organism>
<evidence type="ECO:0000259" key="2">
    <source>
        <dbReference type="Pfam" id="PF14420"/>
    </source>
</evidence>
<dbReference type="Pfam" id="PF14420">
    <property type="entry name" value="Clr5"/>
    <property type="match status" value="1"/>
</dbReference>
<dbReference type="InterPro" id="IPR025676">
    <property type="entry name" value="Clr5_dom"/>
</dbReference>
<proteinExistence type="predicted"/>
<sequence>MECLGTGRRVSEDINLQRLSQMEASRLNRMISGPESSNDRMESAQHQSPTIQEPGLSSWCSERAQRFPSEVQWARHRPLIKKLYMDEDRTLHDVMGIMRRDFGFDATAKMYKRRLKAWGCRKNIKLRNGEEESVIQLLHNTAQDSGSQTGITRRDIRLRNGQLVSKDRLVTYLRRRGEGKTGTNEALTLRTVKSPDTIYACEGVLFHVRTYIRGPWVESVTTAERLDLLRQECADNEEWNSLARGVRRALEQMKLNHALVLMRRAPVVLANLIERRPANLLQVLFMSLAYFTSGGLLERPQAEQLLVVVRCLIKYAAEFAVNEQGLPSSHPIHQMLYMLANADQQDISQLTKKAWLINCQSWDGVMDRPRSTCAVAAWISYGEFNGFDAMPSNLGSILELMVIKYAAMYGEYHRRTIHILLIYSTYLTYRDRANGRNPYLNKEIVRLFEDILRRGPQGALKADALSWLARACRAQGERGYAEAYMRELIDDLLQDAALRDSSARNYMDDLEMWFIEWGETEKAAELARWRQEELSAEVTAKFECDTGN</sequence>
<reference evidence="3 4" key="1">
    <citation type="submission" date="2024-03" db="EMBL/GenBank/DDBJ databases">
        <title>A high-quality draft genome sequence of Diaporthe vaccinii, a causative agent of upright dieback and viscid rot disease in cranberry plants.</title>
        <authorList>
            <person name="Sarrasin M."/>
            <person name="Lang B.F."/>
            <person name="Burger G."/>
        </authorList>
    </citation>
    <scope>NUCLEOTIDE SEQUENCE [LARGE SCALE GENOMIC DNA]</scope>
    <source>
        <strain evidence="3 4">IS7</strain>
    </source>
</reference>
<protein>
    <recommendedName>
        <fullName evidence="2">Clr5 domain-containing protein</fullName>
    </recommendedName>
</protein>
<dbReference type="PANTHER" id="PTHR38788">
    <property type="entry name" value="CLR5 DOMAIN-CONTAINING PROTEIN"/>
    <property type="match status" value="1"/>
</dbReference>
<evidence type="ECO:0000313" key="3">
    <source>
        <dbReference type="EMBL" id="KAL2289430.1"/>
    </source>
</evidence>
<evidence type="ECO:0000256" key="1">
    <source>
        <dbReference type="SAM" id="MobiDB-lite"/>
    </source>
</evidence>
<keyword evidence="4" id="KW-1185">Reference proteome</keyword>
<gene>
    <name evidence="3" type="ORF">FJTKL_01720</name>
</gene>
<evidence type="ECO:0000313" key="4">
    <source>
        <dbReference type="Proteomes" id="UP001600888"/>
    </source>
</evidence>
<name>A0ABR4F412_9PEZI</name>
<dbReference type="Proteomes" id="UP001600888">
    <property type="component" value="Unassembled WGS sequence"/>
</dbReference>
<dbReference type="EMBL" id="JBAWTH010000012">
    <property type="protein sequence ID" value="KAL2289430.1"/>
    <property type="molecule type" value="Genomic_DNA"/>
</dbReference>
<accession>A0ABR4F412</accession>
<feature type="domain" description="Clr5" evidence="2">
    <location>
        <begin position="71"/>
        <end position="122"/>
    </location>
</feature>
<comment type="caution">
    <text evidence="3">The sequence shown here is derived from an EMBL/GenBank/DDBJ whole genome shotgun (WGS) entry which is preliminary data.</text>
</comment>
<feature type="region of interest" description="Disordered" evidence="1">
    <location>
        <begin position="31"/>
        <end position="57"/>
    </location>
</feature>
<dbReference type="PANTHER" id="PTHR38788:SF3">
    <property type="entry name" value="CLR5 DOMAIN-CONTAINING PROTEIN"/>
    <property type="match status" value="1"/>
</dbReference>